<protein>
    <recommendedName>
        <fullName evidence="2">DCD domain-containing protein</fullName>
    </recommendedName>
</protein>
<comment type="caution">
    <text evidence="3">The sequence shown here is derived from an EMBL/GenBank/DDBJ whole genome shotgun (WGS) entry which is preliminary data.</text>
</comment>
<dbReference type="InterPro" id="IPR044832">
    <property type="entry name" value="NRP-like"/>
</dbReference>
<proteinExistence type="predicted"/>
<gene>
    <name evidence="3" type="ORF">Nepgr_015156</name>
</gene>
<evidence type="ECO:0000256" key="1">
    <source>
        <dbReference type="SAM" id="MobiDB-lite"/>
    </source>
</evidence>
<feature type="compositionally biased region" description="Polar residues" evidence="1">
    <location>
        <begin position="363"/>
        <end position="379"/>
    </location>
</feature>
<dbReference type="SMART" id="SM00767">
    <property type="entry name" value="DCD"/>
    <property type="match status" value="1"/>
</dbReference>
<dbReference type="GO" id="GO:0034976">
    <property type="term" value="P:response to endoplasmic reticulum stress"/>
    <property type="evidence" value="ECO:0007669"/>
    <property type="project" value="InterPro"/>
</dbReference>
<evidence type="ECO:0000313" key="4">
    <source>
        <dbReference type="Proteomes" id="UP001279734"/>
    </source>
</evidence>
<name>A0AAD3SMB2_NEPGR</name>
<dbReference type="Proteomes" id="UP001279734">
    <property type="component" value="Unassembled WGS sequence"/>
</dbReference>
<sequence length="835" mass="91662">MGAGRKKETFTLEEKTPKWTMNCSAPARNLRKSELGGVIFGCKHCTFNECMAKQLFGLPAPHFAYVKNVTPGMPLFLFNYSDRRLHGIFEAASPGQMNINQWGWTLDGSGTTPYPAQVRFKIQLNCQPLSEDQFKRIIAGNYYEQSLFWFELDKAQTKQLISLFSRSPESQSVFVPHPQSATRESTMFRRSPAPTASLGGCDSGVVGVDANSSHTSISNIVCRSSNDPVLHDNDDQEFGTFTRHEAVTKHGSSSRFLPQKKWSSLFKHLDSASRNEGKSADTLTSEGNIPIPNQMDKKCETFWDTPFCGENQANQPFEDLSDMEWGSSYVAPDLCGENLSLEVPLDADATKILEDQYILKQSVDGSTSSATTKEINSASSDDENPASLPAKANREHKFPTEEMILEMRSSDLQSLVDQAQSKNEIKKLKGQCKALESGSSLSSGHVREEELEKSLSPLHDSILIVGGYNGSSWLSALDSYSPSHDLMESLKPMRSLRSYASAAILNDELYVFGGGDGSGTLWHDTVESYNRSSDQWFSRPSLNRKKGSLAGASLRGKIFAIGGGDGIDCFSEVEMLDLNIGKWITTRSMLQKVELACYALHVAHAPLCPFVCRHWPLITSSVAPVLMSIGWYLILLTLPNPSSPGALSGAPAPLRLKLVLGPWPLWALLPIREIQPLLLLQPGMIPASLDLGPLDTLASWGLGLAIRVFNFASRCPQSRFAPAAVELGGVLYVVGGYDGHEYLKYAIGGYDGDRMISSVEVFDPRIGSWTMADSMNEPRGYMGAVTIRNSIYAIGGIQNDNKISNSVEQYSDGHGWEVTNLKAVGKRCFFSAVVV</sequence>
<feature type="domain" description="DCD" evidence="2">
    <location>
        <begin position="33"/>
        <end position="166"/>
    </location>
</feature>
<organism evidence="3 4">
    <name type="scientific">Nepenthes gracilis</name>
    <name type="common">Slender pitcher plant</name>
    <dbReference type="NCBI Taxonomy" id="150966"/>
    <lineage>
        <taxon>Eukaryota</taxon>
        <taxon>Viridiplantae</taxon>
        <taxon>Streptophyta</taxon>
        <taxon>Embryophyta</taxon>
        <taxon>Tracheophyta</taxon>
        <taxon>Spermatophyta</taxon>
        <taxon>Magnoliopsida</taxon>
        <taxon>eudicotyledons</taxon>
        <taxon>Gunneridae</taxon>
        <taxon>Pentapetalae</taxon>
        <taxon>Caryophyllales</taxon>
        <taxon>Nepenthaceae</taxon>
        <taxon>Nepenthes</taxon>
    </lineage>
</organism>
<dbReference type="AlphaFoldDB" id="A0AAD3SMB2"/>
<dbReference type="Pfam" id="PF01344">
    <property type="entry name" value="Kelch_1"/>
    <property type="match status" value="4"/>
</dbReference>
<accession>A0AAD3SMB2</accession>
<dbReference type="PANTHER" id="PTHR46034">
    <property type="match status" value="1"/>
</dbReference>
<feature type="compositionally biased region" description="Polar residues" evidence="1">
    <location>
        <begin position="173"/>
        <end position="185"/>
    </location>
</feature>
<keyword evidence="4" id="KW-1185">Reference proteome</keyword>
<dbReference type="InterPro" id="IPR006652">
    <property type="entry name" value="Kelch_1"/>
</dbReference>
<dbReference type="Gene3D" id="2.120.10.80">
    <property type="entry name" value="Kelch-type beta propeller"/>
    <property type="match status" value="2"/>
</dbReference>
<dbReference type="SUPFAM" id="SSF117281">
    <property type="entry name" value="Kelch motif"/>
    <property type="match status" value="2"/>
</dbReference>
<dbReference type="PROSITE" id="PS51222">
    <property type="entry name" value="DCD"/>
    <property type="match status" value="1"/>
</dbReference>
<dbReference type="Pfam" id="PF10539">
    <property type="entry name" value="Dev_Cell_Death"/>
    <property type="match status" value="1"/>
</dbReference>
<evidence type="ECO:0000313" key="3">
    <source>
        <dbReference type="EMBL" id="GMH13315.1"/>
    </source>
</evidence>
<evidence type="ECO:0000259" key="2">
    <source>
        <dbReference type="PROSITE" id="PS51222"/>
    </source>
</evidence>
<feature type="region of interest" description="Disordered" evidence="1">
    <location>
        <begin position="363"/>
        <end position="396"/>
    </location>
</feature>
<dbReference type="SMART" id="SM00612">
    <property type="entry name" value="Kelch"/>
    <property type="match status" value="5"/>
</dbReference>
<dbReference type="InterPro" id="IPR015915">
    <property type="entry name" value="Kelch-typ_b-propeller"/>
</dbReference>
<reference evidence="3" key="1">
    <citation type="submission" date="2023-05" db="EMBL/GenBank/DDBJ databases">
        <title>Nepenthes gracilis genome sequencing.</title>
        <authorList>
            <person name="Fukushima K."/>
        </authorList>
    </citation>
    <scope>NUCLEOTIDE SEQUENCE</scope>
    <source>
        <strain evidence="3">SING2019-196</strain>
    </source>
</reference>
<dbReference type="EMBL" id="BSYO01000012">
    <property type="protein sequence ID" value="GMH13315.1"/>
    <property type="molecule type" value="Genomic_DNA"/>
</dbReference>
<dbReference type="PANTHER" id="PTHR46034:SF23">
    <property type="entry name" value="DCD (DEVELOPMENT AND CELL DEATH) DOMAIN PROTEIN"/>
    <property type="match status" value="1"/>
</dbReference>
<feature type="region of interest" description="Disordered" evidence="1">
    <location>
        <begin position="173"/>
        <end position="194"/>
    </location>
</feature>
<dbReference type="InterPro" id="IPR013989">
    <property type="entry name" value="Dev_and_cell_death_domain"/>
</dbReference>